<keyword evidence="3" id="KW-0732">Signal</keyword>
<keyword evidence="2" id="KW-1133">Transmembrane helix</keyword>
<evidence type="ECO:0000313" key="5">
    <source>
        <dbReference type="RefSeq" id="XP_031570515.1"/>
    </source>
</evidence>
<dbReference type="GeneID" id="116304868"/>
<evidence type="ECO:0000313" key="4">
    <source>
        <dbReference type="Proteomes" id="UP000515163"/>
    </source>
</evidence>
<evidence type="ECO:0000256" key="1">
    <source>
        <dbReference type="SAM" id="MobiDB-lite"/>
    </source>
</evidence>
<feature type="chain" id="PRO_5027917024" evidence="3">
    <location>
        <begin position="17"/>
        <end position="518"/>
    </location>
</feature>
<reference evidence="5" key="1">
    <citation type="submission" date="2025-08" db="UniProtKB">
        <authorList>
            <consortium name="RefSeq"/>
        </authorList>
    </citation>
    <scope>IDENTIFICATION</scope>
    <source>
        <tissue evidence="5">Tentacle</tissue>
    </source>
</reference>
<protein>
    <submittedName>
        <fullName evidence="5">Uncharacterized protein LOC116304868</fullName>
    </submittedName>
</protein>
<feature type="compositionally biased region" description="Polar residues" evidence="1">
    <location>
        <begin position="411"/>
        <end position="425"/>
    </location>
</feature>
<evidence type="ECO:0000256" key="3">
    <source>
        <dbReference type="SAM" id="SignalP"/>
    </source>
</evidence>
<dbReference type="AlphaFoldDB" id="A0A6P8IX38"/>
<organism evidence="4 5">
    <name type="scientific">Actinia tenebrosa</name>
    <name type="common">Australian red waratah sea anemone</name>
    <dbReference type="NCBI Taxonomy" id="6105"/>
    <lineage>
        <taxon>Eukaryota</taxon>
        <taxon>Metazoa</taxon>
        <taxon>Cnidaria</taxon>
        <taxon>Anthozoa</taxon>
        <taxon>Hexacorallia</taxon>
        <taxon>Actiniaria</taxon>
        <taxon>Actiniidae</taxon>
        <taxon>Actinia</taxon>
    </lineage>
</organism>
<evidence type="ECO:0000256" key="2">
    <source>
        <dbReference type="SAM" id="Phobius"/>
    </source>
</evidence>
<feature type="region of interest" description="Disordered" evidence="1">
    <location>
        <begin position="234"/>
        <end position="267"/>
    </location>
</feature>
<accession>A0A6P8IX38</accession>
<feature type="compositionally biased region" description="Basic and acidic residues" evidence="1">
    <location>
        <begin position="380"/>
        <end position="390"/>
    </location>
</feature>
<dbReference type="InParanoid" id="A0A6P8IX38"/>
<name>A0A6P8IX38_ACTTE</name>
<feature type="region of interest" description="Disordered" evidence="1">
    <location>
        <begin position="365"/>
        <end position="518"/>
    </location>
</feature>
<sequence length="518" mass="57174">MFFASLFLNLIYLVSFVTINCVGQDQFTIIRSSAGSRKDLFLVPRCSSSSLTCSALYSGATNHDPTQCKCACRHEYSTFGYYNGTWICMSNRKIRQQPGCQFLFDGEADYNPLRVLSTGSAHQVMFPSIDCTIDQSASRYRKCDGTWTTISVQSNIFWFLPLTETLGYRQYRYTMKVGAVASLAGRIVSLKVNCARPSKSSCVLFKVAGQIKCPVDIVRFSSTQTSTFTVTNPSTTQSFSSDASTINSSTEAPGLEKGASNSGEKGRSSGTVAAVIVIILVIIVVAVVGFVFWKRRRGENILLMDHLISIARKFRSPPSTKKTEEPEEQIYAEITEQPAAQRLVTYSSPAYAEVYNFALNDPNSAYAGPNQQHNRNFPKIPDEAPTDERGYMVPVDSPFYNRVQENDHQNTDSNGKSKNLNTFSKSQDHQRSTHGDGVGNNDVAPLYVSLEVPDGQNTKHNDRQTSVYTRQPNSPDRGGTGSSFLSPSAVLGTEGSAGDNRFVAKQRRRPPSPPRKIK</sequence>
<feature type="compositionally biased region" description="Polar residues" evidence="1">
    <location>
        <begin position="464"/>
        <end position="474"/>
    </location>
</feature>
<dbReference type="KEGG" id="aten:116304868"/>
<keyword evidence="2" id="KW-0812">Transmembrane</keyword>
<feature type="signal peptide" evidence="3">
    <location>
        <begin position="1"/>
        <end position="16"/>
    </location>
</feature>
<feature type="transmembrane region" description="Helical" evidence="2">
    <location>
        <begin position="272"/>
        <end position="293"/>
    </location>
</feature>
<dbReference type="OrthoDB" id="5986581at2759"/>
<feature type="compositionally biased region" description="Polar residues" evidence="1">
    <location>
        <begin position="239"/>
        <end position="251"/>
    </location>
</feature>
<dbReference type="Proteomes" id="UP000515163">
    <property type="component" value="Unplaced"/>
</dbReference>
<dbReference type="RefSeq" id="XP_031570515.1">
    <property type="nucleotide sequence ID" value="XM_031714655.1"/>
</dbReference>
<keyword evidence="4" id="KW-1185">Reference proteome</keyword>
<proteinExistence type="predicted"/>
<gene>
    <name evidence="5" type="primary">LOC116304868</name>
</gene>
<keyword evidence="2" id="KW-0472">Membrane</keyword>
<feature type="compositionally biased region" description="Basic residues" evidence="1">
    <location>
        <begin position="504"/>
        <end position="518"/>
    </location>
</feature>